<evidence type="ECO:0000313" key="3">
    <source>
        <dbReference type="EMBL" id="CAA9305444.1"/>
    </source>
</evidence>
<dbReference type="FunFam" id="3.20.20.100:FF:000004">
    <property type="entry name" value="Oxidoreductase, aldo/keto reductase"/>
    <property type="match status" value="1"/>
</dbReference>
<dbReference type="GO" id="GO:0005829">
    <property type="term" value="C:cytosol"/>
    <property type="evidence" value="ECO:0007669"/>
    <property type="project" value="UniProtKB-ARBA"/>
</dbReference>
<keyword evidence="1" id="KW-0560">Oxidoreductase</keyword>
<accession>A0A6J4KGU7</accession>
<dbReference type="Gene3D" id="3.20.20.100">
    <property type="entry name" value="NADP-dependent oxidoreductase domain"/>
    <property type="match status" value="1"/>
</dbReference>
<dbReference type="Pfam" id="PF00248">
    <property type="entry name" value="Aldo_ket_red"/>
    <property type="match status" value="1"/>
</dbReference>
<evidence type="ECO:0000256" key="1">
    <source>
        <dbReference type="ARBA" id="ARBA00023002"/>
    </source>
</evidence>
<dbReference type="PANTHER" id="PTHR43364">
    <property type="entry name" value="NADH-SPECIFIC METHYLGLYOXAL REDUCTASE-RELATED"/>
    <property type="match status" value="1"/>
</dbReference>
<name>A0A6J4KGU7_9CHLR</name>
<dbReference type="InterPro" id="IPR023210">
    <property type="entry name" value="NADP_OxRdtase_dom"/>
</dbReference>
<dbReference type="PANTHER" id="PTHR43364:SF4">
    <property type="entry name" value="NAD(P)-LINKED OXIDOREDUCTASE SUPERFAMILY PROTEIN"/>
    <property type="match status" value="1"/>
</dbReference>
<dbReference type="SUPFAM" id="SSF51430">
    <property type="entry name" value="NAD(P)-linked oxidoreductase"/>
    <property type="match status" value="1"/>
</dbReference>
<dbReference type="CDD" id="cd19080">
    <property type="entry name" value="AKR_AKR9A_9B"/>
    <property type="match status" value="1"/>
</dbReference>
<proteinExistence type="predicted"/>
<sequence length="347" mass="37557">MRYTQLGRSGLRVSEICLGTMTFGTETGWGADRDESRAMFDAFVATGGTFIDTADVYTGGTSERLVGEFIATERGRFVVGTKFSMSRPAADPNAAGNQRKHMVQALEASLRRLNTEYVDLYGVHAWDFITPTDEVMRALDDLVRSGKVLYAGVSNAPAWAVARANTLADLRGWSPFVALQIEYSLVERTSDRELLPMARALGVGLTAWSPLGAGLLTGKYGAERPAAAAALRLDFTKATPVDERTLSIARAVASVAAEMDATPAQVALAWVRRRGVIPILGARSAAQLSENLRCVDTVLDAAHAARLEEASRLAPEYPTRFLERDNVRASMSAGFADRFDVFDIRAG</sequence>
<dbReference type="EMBL" id="CADCTC010000314">
    <property type="protein sequence ID" value="CAA9305444.1"/>
    <property type="molecule type" value="Genomic_DNA"/>
</dbReference>
<organism evidence="3">
    <name type="scientific">uncultured Chloroflexota bacterium</name>
    <dbReference type="NCBI Taxonomy" id="166587"/>
    <lineage>
        <taxon>Bacteria</taxon>
        <taxon>Bacillati</taxon>
        <taxon>Chloroflexota</taxon>
        <taxon>environmental samples</taxon>
    </lineage>
</organism>
<evidence type="ECO:0000259" key="2">
    <source>
        <dbReference type="Pfam" id="PF00248"/>
    </source>
</evidence>
<dbReference type="GO" id="GO:0016491">
    <property type="term" value="F:oxidoreductase activity"/>
    <property type="evidence" value="ECO:0007669"/>
    <property type="project" value="UniProtKB-KW"/>
</dbReference>
<reference evidence="3" key="1">
    <citation type="submission" date="2020-02" db="EMBL/GenBank/DDBJ databases">
        <authorList>
            <person name="Meier V. D."/>
        </authorList>
    </citation>
    <scope>NUCLEOTIDE SEQUENCE</scope>
    <source>
        <strain evidence="3">AVDCRST_MAG77</strain>
    </source>
</reference>
<feature type="domain" description="NADP-dependent oxidoreductase" evidence="2">
    <location>
        <begin position="15"/>
        <end position="311"/>
    </location>
</feature>
<dbReference type="InterPro" id="IPR050523">
    <property type="entry name" value="AKR_Detox_Biosynth"/>
</dbReference>
<dbReference type="InterPro" id="IPR036812">
    <property type="entry name" value="NAD(P)_OxRdtase_dom_sf"/>
</dbReference>
<dbReference type="AlphaFoldDB" id="A0A6J4KGU7"/>
<protein>
    <submittedName>
        <fullName evidence="3">Oxidoreductase</fullName>
    </submittedName>
</protein>
<gene>
    <name evidence="3" type="ORF">AVDCRST_MAG77-6056</name>
</gene>